<keyword evidence="5 8" id="KW-1133">Transmembrane helix</keyword>
<feature type="transmembrane region" description="Helical" evidence="8">
    <location>
        <begin position="283"/>
        <end position="300"/>
    </location>
</feature>
<dbReference type="PANTHER" id="PTHR23514">
    <property type="entry name" value="BYPASS OF STOP CODON PROTEIN 6"/>
    <property type="match status" value="1"/>
</dbReference>
<keyword evidence="3" id="KW-0813">Transport</keyword>
<name>A0AAE4AN36_9BACT</name>
<evidence type="ECO:0000313" key="11">
    <source>
        <dbReference type="Proteomes" id="UP001238163"/>
    </source>
</evidence>
<keyword evidence="11" id="KW-1185">Reference proteome</keyword>
<evidence type="ECO:0000256" key="7">
    <source>
        <dbReference type="SAM" id="MobiDB-lite"/>
    </source>
</evidence>
<feature type="region of interest" description="Disordered" evidence="7">
    <location>
        <begin position="1"/>
        <end position="34"/>
    </location>
</feature>
<evidence type="ECO:0000256" key="6">
    <source>
        <dbReference type="ARBA" id="ARBA00023136"/>
    </source>
</evidence>
<dbReference type="AlphaFoldDB" id="A0AAE4AN36"/>
<evidence type="ECO:0000259" key="9">
    <source>
        <dbReference type="PROSITE" id="PS50850"/>
    </source>
</evidence>
<dbReference type="Proteomes" id="UP001238163">
    <property type="component" value="Unassembled WGS sequence"/>
</dbReference>
<evidence type="ECO:0000256" key="4">
    <source>
        <dbReference type="ARBA" id="ARBA00022692"/>
    </source>
</evidence>
<feature type="transmembrane region" description="Helical" evidence="8">
    <location>
        <begin position="307"/>
        <end position="327"/>
    </location>
</feature>
<keyword evidence="6 8" id="KW-0472">Membrane</keyword>
<evidence type="ECO:0000256" key="3">
    <source>
        <dbReference type="ARBA" id="ARBA00022448"/>
    </source>
</evidence>
<dbReference type="EMBL" id="JAUSVL010000001">
    <property type="protein sequence ID" value="MDQ0289914.1"/>
    <property type="molecule type" value="Genomic_DNA"/>
</dbReference>
<feature type="transmembrane region" description="Helical" evidence="8">
    <location>
        <begin position="203"/>
        <end position="222"/>
    </location>
</feature>
<comment type="subcellular location">
    <subcellularLocation>
        <location evidence="1">Endomembrane system</location>
        <topology evidence="1">Multi-pass membrane protein</topology>
    </subcellularLocation>
</comment>
<evidence type="ECO:0000256" key="2">
    <source>
        <dbReference type="ARBA" id="ARBA00008335"/>
    </source>
</evidence>
<dbReference type="GO" id="GO:0016020">
    <property type="term" value="C:membrane"/>
    <property type="evidence" value="ECO:0007669"/>
    <property type="project" value="TreeGrafter"/>
</dbReference>
<feature type="transmembrane region" description="Helical" evidence="8">
    <location>
        <begin position="177"/>
        <end position="197"/>
    </location>
</feature>
<feature type="transmembrane region" description="Helical" evidence="8">
    <location>
        <begin position="44"/>
        <end position="64"/>
    </location>
</feature>
<evidence type="ECO:0000256" key="5">
    <source>
        <dbReference type="ARBA" id="ARBA00022989"/>
    </source>
</evidence>
<accession>A0AAE4AN36</accession>
<feature type="domain" description="Major facilitator superfamily (MFS) profile" evidence="9">
    <location>
        <begin position="41"/>
        <end position="431"/>
    </location>
</feature>
<dbReference type="Gene3D" id="1.20.1250.20">
    <property type="entry name" value="MFS general substrate transporter like domains"/>
    <property type="match status" value="2"/>
</dbReference>
<dbReference type="GO" id="GO:0022857">
    <property type="term" value="F:transmembrane transporter activity"/>
    <property type="evidence" value="ECO:0007669"/>
    <property type="project" value="InterPro"/>
</dbReference>
<dbReference type="PROSITE" id="PS50850">
    <property type="entry name" value="MFS"/>
    <property type="match status" value="1"/>
</dbReference>
<evidence type="ECO:0000313" key="10">
    <source>
        <dbReference type="EMBL" id="MDQ0289914.1"/>
    </source>
</evidence>
<gene>
    <name evidence="10" type="ORF">J3R75_002021</name>
</gene>
<dbReference type="RefSeq" id="WP_307261352.1">
    <property type="nucleotide sequence ID" value="NZ_JAUSVL010000001.1"/>
</dbReference>
<dbReference type="SUPFAM" id="SSF103473">
    <property type="entry name" value="MFS general substrate transporter"/>
    <property type="match status" value="1"/>
</dbReference>
<comment type="caution">
    <text evidence="10">The sequence shown here is derived from an EMBL/GenBank/DDBJ whole genome shotgun (WGS) entry which is preliminary data.</text>
</comment>
<feature type="transmembrane region" description="Helical" evidence="8">
    <location>
        <begin position="243"/>
        <end position="263"/>
    </location>
</feature>
<feature type="transmembrane region" description="Helical" evidence="8">
    <location>
        <begin position="134"/>
        <end position="156"/>
    </location>
</feature>
<evidence type="ECO:0000256" key="1">
    <source>
        <dbReference type="ARBA" id="ARBA00004127"/>
    </source>
</evidence>
<reference evidence="10" key="1">
    <citation type="submission" date="2023-07" db="EMBL/GenBank/DDBJ databases">
        <title>Genomic Encyclopedia of Type Strains, Phase IV (KMG-IV): sequencing the most valuable type-strain genomes for metagenomic binning, comparative biology and taxonomic classification.</title>
        <authorList>
            <person name="Goeker M."/>
        </authorList>
    </citation>
    <scope>NUCLEOTIDE SEQUENCE</scope>
    <source>
        <strain evidence="10">DSM 24202</strain>
    </source>
</reference>
<feature type="compositionally biased region" description="Basic and acidic residues" evidence="7">
    <location>
        <begin position="1"/>
        <end position="11"/>
    </location>
</feature>
<dbReference type="InterPro" id="IPR036259">
    <property type="entry name" value="MFS_trans_sf"/>
</dbReference>
<dbReference type="PANTHER" id="PTHR23514:SF3">
    <property type="entry name" value="BYPASS OF STOP CODON PROTEIN 6"/>
    <property type="match status" value="1"/>
</dbReference>
<protein>
    <submittedName>
        <fullName evidence="10">Fucose permease</fullName>
    </submittedName>
</protein>
<comment type="similarity">
    <text evidence="2">Belongs to the major facilitator superfamily.</text>
</comment>
<feature type="transmembrane region" description="Helical" evidence="8">
    <location>
        <begin position="364"/>
        <end position="388"/>
    </location>
</feature>
<feature type="transmembrane region" description="Helical" evidence="8">
    <location>
        <begin position="76"/>
        <end position="95"/>
    </location>
</feature>
<keyword evidence="4 8" id="KW-0812">Transmembrane</keyword>
<organism evidence="10 11">
    <name type="scientific">Oligosphaera ethanolica</name>
    <dbReference type="NCBI Taxonomy" id="760260"/>
    <lineage>
        <taxon>Bacteria</taxon>
        <taxon>Pseudomonadati</taxon>
        <taxon>Lentisphaerota</taxon>
        <taxon>Oligosphaeria</taxon>
        <taxon>Oligosphaerales</taxon>
        <taxon>Oligosphaeraceae</taxon>
        <taxon>Oligosphaera</taxon>
    </lineage>
</organism>
<dbReference type="InterPro" id="IPR051788">
    <property type="entry name" value="MFS_Transporter"/>
</dbReference>
<sequence length="456" mass="49012">MPRSDAHRNHPADQSAAITGPATHSEHAAGTPPPEPSYRLTIRACYLGFVVQALVVNLTPILFIPLREMYGFSYQQLGLLVLINFLTQLAMDLILSHPVDRYGYRPFIMATPFLTILGFVIFALAPVFLPLNPYPGFIVGTIIFSGASGMLEVLLSPIVNAVPTDEKAAAMSLLHSFYCWGQLSVVLVTTLLLFALGAERWQWIVAAWLVLPAIDAVLFYRAPMVPVVPEDQKQGIAHIVRTPFFRVAMIAILVGGATELIIAQWISAFLEKAMALPKVTGDIAGVCAFAGMMGTGRAIYGNYGARFNVNLVMIAGSILAIICYIGVALSTIPLLSFVLCALCGLAVSMLWPGTLSLSAARFPMAGTAMFAILAAGGDSGASIGPYFASLITDLLPQHQAMANLATQLGLSLEQLGLRAAILGCTIFPICSCLCLTWMYRHRHDTAKRAQVPAMTL</sequence>
<dbReference type="InterPro" id="IPR011701">
    <property type="entry name" value="MFS"/>
</dbReference>
<dbReference type="InterPro" id="IPR020846">
    <property type="entry name" value="MFS_dom"/>
</dbReference>
<feature type="transmembrane region" description="Helical" evidence="8">
    <location>
        <begin position="333"/>
        <end position="352"/>
    </location>
</feature>
<dbReference type="Pfam" id="PF07690">
    <property type="entry name" value="MFS_1"/>
    <property type="match status" value="1"/>
</dbReference>
<proteinExistence type="inferred from homology"/>
<evidence type="ECO:0000256" key="8">
    <source>
        <dbReference type="SAM" id="Phobius"/>
    </source>
</evidence>
<dbReference type="GO" id="GO:0012505">
    <property type="term" value="C:endomembrane system"/>
    <property type="evidence" value="ECO:0007669"/>
    <property type="project" value="UniProtKB-SubCell"/>
</dbReference>
<feature type="transmembrane region" description="Helical" evidence="8">
    <location>
        <begin position="107"/>
        <end position="128"/>
    </location>
</feature>
<feature type="transmembrane region" description="Helical" evidence="8">
    <location>
        <begin position="419"/>
        <end position="439"/>
    </location>
</feature>